<evidence type="ECO:0000256" key="2">
    <source>
        <dbReference type="ARBA" id="ARBA00022485"/>
    </source>
</evidence>
<dbReference type="SFLD" id="SFLDS00029">
    <property type="entry name" value="Radical_SAM"/>
    <property type="match status" value="1"/>
</dbReference>
<comment type="cofactor">
    <cofactor evidence="12">
        <name>[4Fe-4S] cluster</name>
        <dbReference type="ChEBI" id="CHEBI:49883"/>
    </cofactor>
    <text evidence="12">Binds 2 [4Fe-4S] clusters. Binds 1 [4Fe-4S] cluster coordinated with 3 cysteines and an exchangeable S-adenosyl-L-methionine and 1 [4Fe-4S] cluster coordinated with 3 cysteines and the GTP-derived substrate.</text>
</comment>
<keyword evidence="16" id="KW-1185">Reference proteome</keyword>
<evidence type="ECO:0000313" key="16">
    <source>
        <dbReference type="Proteomes" id="UP000323380"/>
    </source>
</evidence>
<evidence type="ECO:0000256" key="4">
    <source>
        <dbReference type="ARBA" id="ARBA00022723"/>
    </source>
</evidence>
<comment type="caution">
    <text evidence="15">The sequence shown here is derived from an EMBL/GenBank/DDBJ whole genome shotgun (WGS) entry which is preliminary data.</text>
</comment>
<keyword evidence="4 12" id="KW-0479">Metal-binding</keyword>
<dbReference type="GO" id="GO:0046872">
    <property type="term" value="F:metal ion binding"/>
    <property type="evidence" value="ECO:0007669"/>
    <property type="project" value="UniProtKB-KW"/>
</dbReference>
<dbReference type="InterPro" id="IPR006638">
    <property type="entry name" value="Elp3/MiaA/NifB-like_rSAM"/>
</dbReference>
<accession>A0A5D0NBD0</accession>
<dbReference type="SFLD" id="SFLDG01067">
    <property type="entry name" value="SPASM/twitch_domain_containing"/>
    <property type="match status" value="1"/>
</dbReference>
<dbReference type="InterPro" id="IPR007197">
    <property type="entry name" value="rSAM"/>
</dbReference>
<reference evidence="15 16" key="1">
    <citation type="submission" date="2019-08" db="EMBL/GenBank/DDBJ databases">
        <title>Actinomadura sp. nov. CYP1-5 isolated from mountain soil.</title>
        <authorList>
            <person name="Songsumanus A."/>
            <person name="Kuncharoen N."/>
            <person name="Kudo T."/>
            <person name="Yuki M."/>
            <person name="Igarashi Y."/>
            <person name="Tanasupawat S."/>
        </authorList>
    </citation>
    <scope>NUCLEOTIDE SEQUENCE [LARGE SCALE GENOMIC DNA]</scope>
    <source>
        <strain evidence="15 16">JCM 14158</strain>
    </source>
</reference>
<feature type="binding site" evidence="12">
    <location>
        <position position="297"/>
    </location>
    <ligand>
        <name>[4Fe-4S] cluster</name>
        <dbReference type="ChEBI" id="CHEBI:49883"/>
        <label>2</label>
        <note>4Fe-4S-substrate</note>
    </ligand>
</feature>
<evidence type="ECO:0000256" key="13">
    <source>
        <dbReference type="SAM" id="MobiDB-lite"/>
    </source>
</evidence>
<dbReference type="GO" id="GO:0051539">
    <property type="term" value="F:4 iron, 4 sulfur cluster binding"/>
    <property type="evidence" value="ECO:0007669"/>
    <property type="project" value="UniProtKB-UniRule"/>
</dbReference>
<dbReference type="InterPro" id="IPR040064">
    <property type="entry name" value="MoaA-like"/>
</dbReference>
<evidence type="ECO:0000256" key="10">
    <source>
        <dbReference type="ARBA" id="ARBA00023239"/>
    </source>
</evidence>
<evidence type="ECO:0000256" key="7">
    <source>
        <dbReference type="ARBA" id="ARBA00023014"/>
    </source>
</evidence>
<protein>
    <recommendedName>
        <fullName evidence="1 12">GTP 3',8-cyclase</fullName>
        <ecNumber evidence="1 12">4.1.99.22</ecNumber>
    </recommendedName>
    <alternativeName>
        <fullName evidence="12">Molybdenum cofactor biosynthesis protein A</fullName>
    </alternativeName>
</protein>
<dbReference type="InterPro" id="IPR058240">
    <property type="entry name" value="rSAM_sf"/>
</dbReference>
<dbReference type="GO" id="GO:1904047">
    <property type="term" value="F:S-adenosyl-L-methionine binding"/>
    <property type="evidence" value="ECO:0007669"/>
    <property type="project" value="UniProtKB-UniRule"/>
</dbReference>
<feature type="binding site" evidence="12">
    <location>
        <position position="93"/>
    </location>
    <ligand>
        <name>S-adenosyl-L-methionine</name>
        <dbReference type="ChEBI" id="CHEBI:59789"/>
    </ligand>
</feature>
<comment type="pathway">
    <text evidence="12">Cofactor biosynthesis; molybdopterin biosynthesis.</text>
</comment>
<evidence type="ECO:0000256" key="8">
    <source>
        <dbReference type="ARBA" id="ARBA00023134"/>
    </source>
</evidence>
<comment type="similarity">
    <text evidence="12">Belongs to the radical SAM superfamily. MoaA family.</text>
</comment>
<feature type="binding site" evidence="12">
    <location>
        <position position="52"/>
    </location>
    <ligand>
        <name>[4Fe-4S] cluster</name>
        <dbReference type="ChEBI" id="CHEBI:49883"/>
        <label>1</label>
        <note>4Fe-4S-S-AdoMet</note>
    </ligand>
</feature>
<keyword evidence="3 12" id="KW-0949">S-adenosyl-L-methionine</keyword>
<dbReference type="EC" id="4.1.99.22" evidence="1 12"/>
<evidence type="ECO:0000256" key="11">
    <source>
        <dbReference type="ARBA" id="ARBA00048697"/>
    </source>
</evidence>
<dbReference type="InterPro" id="IPR000385">
    <property type="entry name" value="MoaA_NifB_PqqE_Fe-S-bd_CS"/>
</dbReference>
<feature type="binding site" evidence="12">
    <location>
        <position position="283"/>
    </location>
    <ligand>
        <name>[4Fe-4S] cluster</name>
        <dbReference type="ChEBI" id="CHEBI:49883"/>
        <label>2</label>
        <note>4Fe-4S-substrate</note>
    </ligand>
</feature>
<keyword evidence="8 12" id="KW-0342">GTP-binding</keyword>
<organism evidence="15 16">
    <name type="scientific">Actinomadura chibensis</name>
    <dbReference type="NCBI Taxonomy" id="392828"/>
    <lineage>
        <taxon>Bacteria</taxon>
        <taxon>Bacillati</taxon>
        <taxon>Actinomycetota</taxon>
        <taxon>Actinomycetes</taxon>
        <taxon>Streptosporangiales</taxon>
        <taxon>Thermomonosporaceae</taxon>
        <taxon>Actinomadura</taxon>
    </lineage>
</organism>
<dbReference type="HAMAP" id="MF_01225_B">
    <property type="entry name" value="MoaA_B"/>
    <property type="match status" value="1"/>
</dbReference>
<keyword evidence="2 12" id="KW-0004">4Fe-4S</keyword>
<sequence>MVWRDRPHSPAARGTGAGQQEGAPVLVDTFGRTATDLRVSLTDRCNLRCSYCMPPEGLDWLPKPELLTDDEVVRLVTLAVRDLGVTEVRYTGGEPLLRRGLAGIVARTAELSPRPQISLTTNGIGLDRLAAPLAAAGLDRVNVSLDTLDRATFQRLAHRDRLGDVLKGLAAARAAGLEPVKVNAVLMRGVNDHEAVPLLRFCLDHGYRLRFIEQMPLDAQHGWTRTGMVTADEILDRLSAAFALAPDAAHDRGSAPAESFTVDGGPATVGVIGSVTRPFCGACDRVRLTADGQVRNCLFATEESNLRDALRGGATDAELADRWRKAVLRKRAGHGIDDPSFLQPARPMSAIGG</sequence>
<dbReference type="SUPFAM" id="SSF102114">
    <property type="entry name" value="Radical SAM enzymes"/>
    <property type="match status" value="1"/>
</dbReference>
<feature type="binding site" evidence="12">
    <location>
        <position position="45"/>
    </location>
    <ligand>
        <name>[4Fe-4S] cluster</name>
        <dbReference type="ChEBI" id="CHEBI:49883"/>
        <label>1</label>
        <note>4Fe-4S-S-AdoMet</note>
    </ligand>
</feature>
<dbReference type="AlphaFoldDB" id="A0A5D0NBD0"/>
<dbReference type="InterPro" id="IPR050105">
    <property type="entry name" value="MoCo_biosynth_MoaA/MoaC"/>
</dbReference>
<feature type="binding site" evidence="12">
    <location>
        <position position="38"/>
    </location>
    <ligand>
        <name>GTP</name>
        <dbReference type="ChEBI" id="CHEBI:37565"/>
    </ligand>
</feature>
<dbReference type="PANTHER" id="PTHR22960:SF0">
    <property type="entry name" value="MOLYBDENUM COFACTOR BIOSYNTHESIS PROTEIN 1"/>
    <property type="match status" value="1"/>
</dbReference>
<dbReference type="Pfam" id="PF06463">
    <property type="entry name" value="Mob_synth_C"/>
    <property type="match status" value="1"/>
</dbReference>
<dbReference type="CDD" id="cd21117">
    <property type="entry name" value="Twitch_MoaA"/>
    <property type="match status" value="1"/>
</dbReference>
<evidence type="ECO:0000256" key="9">
    <source>
        <dbReference type="ARBA" id="ARBA00023150"/>
    </source>
</evidence>
<keyword evidence="9 12" id="KW-0501">Molybdenum cofactor biosynthesis</keyword>
<dbReference type="GO" id="GO:0061798">
    <property type="term" value="F:GTP 3',8'-cyclase activity"/>
    <property type="evidence" value="ECO:0007669"/>
    <property type="project" value="UniProtKB-UniRule"/>
</dbReference>
<feature type="binding site" evidence="12">
    <location>
        <position position="144"/>
    </location>
    <ligand>
        <name>S-adenosyl-L-methionine</name>
        <dbReference type="ChEBI" id="CHEBI:59789"/>
    </ligand>
</feature>
<dbReference type="SFLD" id="SFLDG01383">
    <property type="entry name" value="cyclic_pyranopterin_phosphate"/>
    <property type="match status" value="1"/>
</dbReference>
<dbReference type="NCBIfam" id="TIGR02666">
    <property type="entry name" value="moaA"/>
    <property type="match status" value="1"/>
</dbReference>
<feature type="binding site" evidence="12">
    <location>
        <position position="120"/>
    </location>
    <ligand>
        <name>GTP</name>
        <dbReference type="ChEBI" id="CHEBI:37565"/>
    </ligand>
</feature>
<dbReference type="GO" id="GO:0005525">
    <property type="term" value="F:GTP binding"/>
    <property type="evidence" value="ECO:0007669"/>
    <property type="project" value="UniProtKB-UniRule"/>
</dbReference>
<feature type="binding site" evidence="12">
    <location>
        <position position="49"/>
    </location>
    <ligand>
        <name>[4Fe-4S] cluster</name>
        <dbReference type="ChEBI" id="CHEBI:49883"/>
        <label>1</label>
        <note>4Fe-4S-S-AdoMet</note>
    </ligand>
</feature>
<feature type="domain" description="Radical SAM core" evidence="14">
    <location>
        <begin position="29"/>
        <end position="255"/>
    </location>
</feature>
<dbReference type="GO" id="GO:0006777">
    <property type="term" value="P:Mo-molybdopterin cofactor biosynthetic process"/>
    <property type="evidence" value="ECO:0007669"/>
    <property type="project" value="UniProtKB-UniRule"/>
</dbReference>
<feature type="binding site" evidence="12">
    <location>
        <position position="280"/>
    </location>
    <ligand>
        <name>[4Fe-4S] cluster</name>
        <dbReference type="ChEBI" id="CHEBI:49883"/>
        <label>2</label>
        <note>4Fe-4S-substrate</note>
    </ligand>
</feature>
<evidence type="ECO:0000256" key="12">
    <source>
        <dbReference type="HAMAP-Rule" id="MF_01225"/>
    </source>
</evidence>
<keyword evidence="6 12" id="KW-0408">Iron</keyword>
<feature type="binding site" evidence="12">
    <location>
        <position position="181"/>
    </location>
    <ligand>
        <name>GTP</name>
        <dbReference type="ChEBI" id="CHEBI:37565"/>
    </ligand>
</feature>
<evidence type="ECO:0000259" key="14">
    <source>
        <dbReference type="PROSITE" id="PS51918"/>
    </source>
</evidence>
<name>A0A5D0NBD0_9ACTN</name>
<proteinExistence type="inferred from homology"/>
<feature type="binding site" evidence="12">
    <location>
        <begin position="285"/>
        <end position="287"/>
    </location>
    <ligand>
        <name>GTP</name>
        <dbReference type="ChEBI" id="CHEBI:37565"/>
    </ligand>
</feature>
<evidence type="ECO:0000256" key="6">
    <source>
        <dbReference type="ARBA" id="ARBA00023004"/>
    </source>
</evidence>
<dbReference type="PANTHER" id="PTHR22960">
    <property type="entry name" value="MOLYBDOPTERIN COFACTOR SYNTHESIS PROTEIN A"/>
    <property type="match status" value="1"/>
</dbReference>
<dbReference type="InterPro" id="IPR013483">
    <property type="entry name" value="MoaA"/>
</dbReference>
<dbReference type="CDD" id="cd01335">
    <property type="entry name" value="Radical_SAM"/>
    <property type="match status" value="1"/>
</dbReference>
<gene>
    <name evidence="12 15" type="primary">moaA</name>
    <name evidence="15" type="ORF">FXF69_35840</name>
</gene>
<evidence type="ECO:0000256" key="3">
    <source>
        <dbReference type="ARBA" id="ARBA00022691"/>
    </source>
</evidence>
<comment type="subunit">
    <text evidence="12">Monomer and homodimer.</text>
</comment>
<feature type="region of interest" description="Disordered" evidence="13">
    <location>
        <begin position="1"/>
        <end position="22"/>
    </location>
</feature>
<keyword evidence="5 12" id="KW-0547">Nucleotide-binding</keyword>
<dbReference type="SFLD" id="SFLDG01386">
    <property type="entry name" value="main_SPASM_domain-containing"/>
    <property type="match status" value="1"/>
</dbReference>
<dbReference type="PROSITE" id="PS51918">
    <property type="entry name" value="RADICAL_SAM"/>
    <property type="match status" value="1"/>
</dbReference>
<dbReference type="STRING" id="1220554.GCA_001552135_01509"/>
<dbReference type="UniPathway" id="UPA00344"/>
<comment type="catalytic activity">
    <reaction evidence="11 12">
        <text>GTP + AH2 + S-adenosyl-L-methionine = (8S)-3',8-cyclo-7,8-dihydroguanosine 5'-triphosphate + 5'-deoxyadenosine + L-methionine + A + H(+)</text>
        <dbReference type="Rhea" id="RHEA:49576"/>
        <dbReference type="ChEBI" id="CHEBI:13193"/>
        <dbReference type="ChEBI" id="CHEBI:15378"/>
        <dbReference type="ChEBI" id="CHEBI:17319"/>
        <dbReference type="ChEBI" id="CHEBI:17499"/>
        <dbReference type="ChEBI" id="CHEBI:37565"/>
        <dbReference type="ChEBI" id="CHEBI:57844"/>
        <dbReference type="ChEBI" id="CHEBI:59789"/>
        <dbReference type="ChEBI" id="CHEBI:131766"/>
        <dbReference type="EC" id="4.1.99.22"/>
    </reaction>
</comment>
<dbReference type="Proteomes" id="UP000323380">
    <property type="component" value="Unassembled WGS sequence"/>
</dbReference>
<dbReference type="GO" id="GO:0061799">
    <property type="term" value="F:cyclic pyranopterin monophosphate synthase activity"/>
    <property type="evidence" value="ECO:0007669"/>
    <property type="project" value="TreeGrafter"/>
</dbReference>
<dbReference type="InterPro" id="IPR013785">
    <property type="entry name" value="Aldolase_TIM"/>
</dbReference>
<feature type="binding site" evidence="12">
    <location>
        <position position="89"/>
    </location>
    <ligand>
        <name>GTP</name>
        <dbReference type="ChEBI" id="CHEBI:37565"/>
    </ligand>
</feature>
<evidence type="ECO:0000256" key="1">
    <source>
        <dbReference type="ARBA" id="ARBA00012167"/>
    </source>
</evidence>
<feature type="binding site" evidence="12">
    <location>
        <position position="51"/>
    </location>
    <ligand>
        <name>S-adenosyl-L-methionine</name>
        <dbReference type="ChEBI" id="CHEBI:59789"/>
    </ligand>
</feature>
<evidence type="ECO:0000256" key="5">
    <source>
        <dbReference type="ARBA" id="ARBA00022741"/>
    </source>
</evidence>
<dbReference type="Pfam" id="PF04055">
    <property type="entry name" value="Radical_SAM"/>
    <property type="match status" value="1"/>
</dbReference>
<dbReference type="EMBL" id="VSFG01000010">
    <property type="protein sequence ID" value="TYB41485.1"/>
    <property type="molecule type" value="Genomic_DNA"/>
</dbReference>
<dbReference type="InterPro" id="IPR010505">
    <property type="entry name" value="MoaA_twitch"/>
</dbReference>
<keyword evidence="10 12" id="KW-0456">Lyase</keyword>
<keyword evidence="7 12" id="KW-0411">Iron-sulfur</keyword>
<feature type="binding site" evidence="12">
    <location>
        <position position="215"/>
    </location>
    <ligand>
        <name>S-adenosyl-L-methionine</name>
        <dbReference type="ChEBI" id="CHEBI:59789"/>
    </ligand>
</feature>
<comment type="function">
    <text evidence="12">Catalyzes the cyclization of GTP to (8S)-3',8-cyclo-7,8-dihydroguanosine 5'-triphosphate.</text>
</comment>
<dbReference type="Gene3D" id="3.20.20.70">
    <property type="entry name" value="Aldolase class I"/>
    <property type="match status" value="1"/>
</dbReference>
<evidence type="ECO:0000313" key="15">
    <source>
        <dbReference type="EMBL" id="TYB41485.1"/>
    </source>
</evidence>
<dbReference type="SMART" id="SM00729">
    <property type="entry name" value="Elp3"/>
    <property type="match status" value="1"/>
</dbReference>
<dbReference type="PROSITE" id="PS01305">
    <property type="entry name" value="MOAA_NIFB_PQQE"/>
    <property type="match status" value="1"/>
</dbReference>